<dbReference type="CDD" id="cd00158">
    <property type="entry name" value="RHOD"/>
    <property type="match status" value="1"/>
</dbReference>
<dbReference type="InterPro" id="IPR000361">
    <property type="entry name" value="ATAP_core_dom"/>
</dbReference>
<feature type="domain" description="Rhodanese" evidence="6">
    <location>
        <begin position="218"/>
        <end position="306"/>
    </location>
</feature>
<keyword evidence="2" id="KW-0479">Metal-binding</keyword>
<dbReference type="SUPFAM" id="SSF52821">
    <property type="entry name" value="Rhodanese/Cell cycle control phosphatase"/>
    <property type="match status" value="1"/>
</dbReference>
<dbReference type="NCBIfam" id="TIGR00365">
    <property type="entry name" value="Grx4 family monothiol glutaredoxin"/>
    <property type="match status" value="1"/>
</dbReference>
<dbReference type="PANTHER" id="PTHR10293:SF72">
    <property type="entry name" value="MONOTHIOL GLUTAREDOXIN-S14, CHLOROPLASTIC"/>
    <property type="match status" value="1"/>
</dbReference>
<comment type="caution">
    <text evidence="7">The sequence shown here is derived from an EMBL/GenBank/DDBJ whole genome shotgun (WGS) entry which is preliminary data.</text>
</comment>
<organism evidence="7 8">
    <name type="scientific">Pseudomarimonas arenosa</name>
    <dbReference type="NCBI Taxonomy" id="2774145"/>
    <lineage>
        <taxon>Bacteria</taxon>
        <taxon>Pseudomonadati</taxon>
        <taxon>Pseudomonadota</taxon>
        <taxon>Gammaproteobacteria</taxon>
        <taxon>Lysobacterales</taxon>
        <taxon>Lysobacteraceae</taxon>
        <taxon>Pseudomarimonas</taxon>
    </lineage>
</organism>
<keyword evidence="4" id="KW-0411">Iron-sulfur</keyword>
<dbReference type="Pfam" id="PF00462">
    <property type="entry name" value="Glutaredoxin"/>
    <property type="match status" value="1"/>
</dbReference>
<dbReference type="PROSITE" id="PS50206">
    <property type="entry name" value="RHODANESE_3"/>
    <property type="match status" value="1"/>
</dbReference>
<dbReference type="InterPro" id="IPR001763">
    <property type="entry name" value="Rhodanese-like_dom"/>
</dbReference>
<evidence type="ECO:0000256" key="4">
    <source>
        <dbReference type="ARBA" id="ARBA00023014"/>
    </source>
</evidence>
<dbReference type="Gene3D" id="3.40.30.10">
    <property type="entry name" value="Glutaredoxin"/>
    <property type="match status" value="1"/>
</dbReference>
<dbReference type="InterPro" id="IPR036873">
    <property type="entry name" value="Rhodanese-like_dom_sf"/>
</dbReference>
<dbReference type="Gene3D" id="2.60.300.12">
    <property type="entry name" value="HesB-like domain"/>
    <property type="match status" value="1"/>
</dbReference>
<name>A0AAW3ZLG9_9GAMM</name>
<dbReference type="GO" id="GO:0046872">
    <property type="term" value="F:metal ion binding"/>
    <property type="evidence" value="ECO:0007669"/>
    <property type="project" value="UniProtKB-KW"/>
</dbReference>
<gene>
    <name evidence="7" type="primary">grxD</name>
    <name evidence="7" type="ORF">IFO71_14585</name>
</gene>
<evidence type="ECO:0000313" key="7">
    <source>
        <dbReference type="EMBL" id="MBD8526965.1"/>
    </source>
</evidence>
<keyword evidence="3" id="KW-0408">Iron</keyword>
<dbReference type="InterPro" id="IPR035903">
    <property type="entry name" value="HesB-like_dom_sf"/>
</dbReference>
<dbReference type="CDD" id="cd03028">
    <property type="entry name" value="GRX_PICOT_like"/>
    <property type="match status" value="1"/>
</dbReference>
<protein>
    <submittedName>
        <fullName evidence="7">Grx4 family monothiol glutaredoxin</fullName>
    </submittedName>
</protein>
<dbReference type="PROSITE" id="PS51354">
    <property type="entry name" value="GLUTAREDOXIN_2"/>
    <property type="match status" value="1"/>
</dbReference>
<dbReference type="Pfam" id="PF01521">
    <property type="entry name" value="Fe-S_biosyn"/>
    <property type="match status" value="1"/>
</dbReference>
<dbReference type="InterPro" id="IPR004480">
    <property type="entry name" value="Monothiol_GRX-rel"/>
</dbReference>
<keyword evidence="5" id="KW-0676">Redox-active center</keyword>
<dbReference type="GO" id="GO:0051537">
    <property type="term" value="F:2 iron, 2 sulfur cluster binding"/>
    <property type="evidence" value="ECO:0007669"/>
    <property type="project" value="UniProtKB-KW"/>
</dbReference>
<dbReference type="InterPro" id="IPR033658">
    <property type="entry name" value="GRX_PICOT-like"/>
</dbReference>
<sequence length="308" mass="33240">MSLDPALHDRIQQTLSQHRVVLFMKGSPQAPRCGFSAKASGILSAMLDGYHTIDVLEDQEIREGIKAYGNWPTIPQLYVDGELVGGSDIIESMLNDGQLHSLFGLAAPDRTPPSISLSDRAAEAINNALDDAGESVGLHLSVDPSFNAQFQLKPIQGNEIVAEANGVRFHLDLASAPRANGIEIDWVETPRGAGLSIKNPNAPAEVRAIAPGELAALIADGAKVIDVRSSYDREVAMFPGPHEVLDEDSLERLAALPKDTPLAFLCHHGVSSMRAAEHFRGLGFTRLYNIEGGIDAYARDVDSSIRRY</sequence>
<dbReference type="InterPro" id="IPR036249">
    <property type="entry name" value="Thioredoxin-like_sf"/>
</dbReference>
<reference evidence="7 8" key="1">
    <citation type="submission" date="2020-09" db="EMBL/GenBank/DDBJ databases">
        <title>Pseudoxanthomonas sp. CAU 1598 isolated from sand of Yaerae Beach.</title>
        <authorList>
            <person name="Kim W."/>
        </authorList>
    </citation>
    <scope>NUCLEOTIDE SEQUENCE [LARGE SCALE GENOMIC DNA]</scope>
    <source>
        <strain evidence="7 8">CAU 1598</strain>
    </source>
</reference>
<dbReference type="Proteomes" id="UP000613768">
    <property type="component" value="Unassembled WGS sequence"/>
</dbReference>
<accession>A0AAW3ZLG9</accession>
<evidence type="ECO:0000256" key="5">
    <source>
        <dbReference type="ARBA" id="ARBA00023284"/>
    </source>
</evidence>
<keyword evidence="1" id="KW-0001">2Fe-2S</keyword>
<dbReference type="EMBL" id="JACYTR010000036">
    <property type="protein sequence ID" value="MBD8526965.1"/>
    <property type="molecule type" value="Genomic_DNA"/>
</dbReference>
<dbReference type="PANTHER" id="PTHR10293">
    <property type="entry name" value="GLUTAREDOXIN FAMILY MEMBER"/>
    <property type="match status" value="1"/>
</dbReference>
<dbReference type="Gene3D" id="3.40.250.10">
    <property type="entry name" value="Rhodanese-like domain"/>
    <property type="match status" value="1"/>
</dbReference>
<dbReference type="SUPFAM" id="SSF89360">
    <property type="entry name" value="HesB-like domain"/>
    <property type="match status" value="1"/>
</dbReference>
<dbReference type="RefSeq" id="WP_192030386.1">
    <property type="nucleotide sequence ID" value="NZ_JACYTR010000036.1"/>
</dbReference>
<proteinExistence type="predicted"/>
<evidence type="ECO:0000256" key="1">
    <source>
        <dbReference type="ARBA" id="ARBA00022714"/>
    </source>
</evidence>
<dbReference type="InterPro" id="IPR002109">
    <property type="entry name" value="Glutaredoxin"/>
</dbReference>
<keyword evidence="8" id="KW-1185">Reference proteome</keyword>
<evidence type="ECO:0000259" key="6">
    <source>
        <dbReference type="PROSITE" id="PS50206"/>
    </source>
</evidence>
<evidence type="ECO:0000256" key="3">
    <source>
        <dbReference type="ARBA" id="ARBA00023004"/>
    </source>
</evidence>
<dbReference type="Pfam" id="PF00581">
    <property type="entry name" value="Rhodanese"/>
    <property type="match status" value="1"/>
</dbReference>
<dbReference type="AlphaFoldDB" id="A0AAW3ZLG9"/>
<dbReference type="SMART" id="SM00450">
    <property type="entry name" value="RHOD"/>
    <property type="match status" value="1"/>
</dbReference>
<evidence type="ECO:0000313" key="8">
    <source>
        <dbReference type="Proteomes" id="UP000613768"/>
    </source>
</evidence>
<evidence type="ECO:0000256" key="2">
    <source>
        <dbReference type="ARBA" id="ARBA00022723"/>
    </source>
</evidence>
<dbReference type="SUPFAM" id="SSF52833">
    <property type="entry name" value="Thioredoxin-like"/>
    <property type="match status" value="1"/>
</dbReference>